<evidence type="ECO:0000256" key="2">
    <source>
        <dbReference type="SAM" id="Phobius"/>
    </source>
</evidence>
<dbReference type="eggNOG" id="KOG3544">
    <property type="taxonomic scope" value="Eukaryota"/>
</dbReference>
<feature type="transmembrane region" description="Helical" evidence="2">
    <location>
        <begin position="12"/>
        <end position="31"/>
    </location>
</feature>
<evidence type="ECO:0000256" key="1">
    <source>
        <dbReference type="SAM" id="MobiDB-lite"/>
    </source>
</evidence>
<organism evidence="4">
    <name type="scientific">Caenorhabditis brenneri</name>
    <name type="common">Nematode worm</name>
    <dbReference type="NCBI Taxonomy" id="135651"/>
    <lineage>
        <taxon>Eukaryota</taxon>
        <taxon>Metazoa</taxon>
        <taxon>Ecdysozoa</taxon>
        <taxon>Nematoda</taxon>
        <taxon>Chromadorea</taxon>
        <taxon>Rhabditida</taxon>
        <taxon>Rhabditina</taxon>
        <taxon>Rhabditomorpha</taxon>
        <taxon>Rhabditoidea</taxon>
        <taxon>Rhabditidae</taxon>
        <taxon>Peloderinae</taxon>
        <taxon>Caenorhabditis</taxon>
    </lineage>
</organism>
<keyword evidence="2" id="KW-0812">Transmembrane</keyword>
<protein>
    <recommendedName>
        <fullName evidence="5">Nematode cuticle collagen N-terminal domain-containing protein</fullName>
    </recommendedName>
</protein>
<dbReference type="AlphaFoldDB" id="G0PAC5"/>
<keyword evidence="2" id="KW-0472">Membrane</keyword>
<name>G0PAC5_CAEBE</name>
<feature type="compositionally biased region" description="Low complexity" evidence="1">
    <location>
        <begin position="96"/>
        <end position="114"/>
    </location>
</feature>
<keyword evidence="2" id="KW-1133">Transmembrane helix</keyword>
<gene>
    <name evidence="3" type="ORF">CAEBREN_32472</name>
</gene>
<sequence>MGWLTDFVGYSSILTSVLVIACTLAYIPYMLHRMEAITEALKVHNDEFLVLETEARSQLGELRSDYPRIRRATNRKRQAGECRPRGEPGGPGTDGFPGFSGNPGPDGSPGTDSGYCKCPSRGALARAASSKRN</sequence>
<feature type="region of interest" description="Disordered" evidence="1">
    <location>
        <begin position="69"/>
        <end position="115"/>
    </location>
</feature>
<dbReference type="EMBL" id="GL380176">
    <property type="protein sequence ID" value="EGT49252.1"/>
    <property type="molecule type" value="Genomic_DNA"/>
</dbReference>
<dbReference type="InParanoid" id="G0PAC5"/>
<dbReference type="STRING" id="135651.G0PAC5"/>
<dbReference type="Proteomes" id="UP000008068">
    <property type="component" value="Unassembled WGS sequence"/>
</dbReference>
<proteinExistence type="predicted"/>
<keyword evidence="4" id="KW-1185">Reference proteome</keyword>
<evidence type="ECO:0000313" key="3">
    <source>
        <dbReference type="EMBL" id="EGT49252.1"/>
    </source>
</evidence>
<evidence type="ECO:0000313" key="4">
    <source>
        <dbReference type="Proteomes" id="UP000008068"/>
    </source>
</evidence>
<dbReference type="OrthoDB" id="5983381at2759"/>
<dbReference type="HOGENOM" id="CLU_1908518_0_0_1"/>
<evidence type="ECO:0008006" key="5">
    <source>
        <dbReference type="Google" id="ProtNLM"/>
    </source>
</evidence>
<accession>G0PAC5</accession>
<reference evidence="4" key="1">
    <citation type="submission" date="2011-07" db="EMBL/GenBank/DDBJ databases">
        <authorList>
            <consortium name="Caenorhabditis brenneri Sequencing and Analysis Consortium"/>
            <person name="Wilson R.K."/>
        </authorList>
    </citation>
    <scope>NUCLEOTIDE SEQUENCE [LARGE SCALE GENOMIC DNA]</scope>
    <source>
        <strain evidence="4">PB2801</strain>
    </source>
</reference>